<feature type="compositionally biased region" description="Basic and acidic residues" evidence="1">
    <location>
        <begin position="46"/>
        <end position="55"/>
    </location>
</feature>
<dbReference type="AlphaFoldDB" id="L7ITC0"/>
<sequence length="141" mass="15884">MTVVEDETARFEADTSCDENDNDSGREDATPYHLHNRPPTFVSMERTAKRSDRGASELGPPHNGYPWTEEATLHWRQECATADEYDGNAFEIAVQCKSSQKDARQAGCDIVVSVSKAVCRSQIAYRRYESPIEWAPQTRAL</sequence>
<feature type="region of interest" description="Disordered" evidence="1">
    <location>
        <begin position="1"/>
        <end position="65"/>
    </location>
</feature>
<protein>
    <submittedName>
        <fullName evidence="2">Uncharacterized protein</fullName>
    </submittedName>
</protein>
<gene>
    <name evidence="2" type="ORF">OOW_P131scaffold01514g2</name>
</gene>
<dbReference type="EMBL" id="JH794060">
    <property type="protein sequence ID" value="ELQ58834.1"/>
    <property type="molecule type" value="Genomic_DNA"/>
</dbReference>
<name>L7ITC0_PYRO1</name>
<reference evidence="2" key="1">
    <citation type="journal article" date="2012" name="PLoS Genet.">
        <title>Comparative analysis of the genomes of two field isolates of the rice blast fungus Magnaporthe oryzae.</title>
        <authorList>
            <person name="Xue M."/>
            <person name="Yang J."/>
            <person name="Li Z."/>
            <person name="Hu S."/>
            <person name="Yao N."/>
            <person name="Dean R.A."/>
            <person name="Zhao W."/>
            <person name="Shen M."/>
            <person name="Zhang H."/>
            <person name="Li C."/>
            <person name="Liu L."/>
            <person name="Cao L."/>
            <person name="Xu X."/>
            <person name="Xing Y."/>
            <person name="Hsiang T."/>
            <person name="Zhang Z."/>
            <person name="Xu J.R."/>
            <person name="Peng Y.L."/>
        </authorList>
    </citation>
    <scope>NUCLEOTIDE SEQUENCE [LARGE SCALE GENOMIC DNA]</scope>
    <source>
        <strain evidence="2">P131</strain>
    </source>
</reference>
<evidence type="ECO:0000256" key="1">
    <source>
        <dbReference type="SAM" id="MobiDB-lite"/>
    </source>
</evidence>
<proteinExistence type="predicted"/>
<accession>L7ITC0</accession>
<evidence type="ECO:0000313" key="2">
    <source>
        <dbReference type="EMBL" id="ELQ58834.1"/>
    </source>
</evidence>
<organism>
    <name type="scientific">Pyricularia oryzae (strain P131)</name>
    <name type="common">Rice blast fungus</name>
    <name type="synonym">Magnaporthe oryzae</name>
    <dbReference type="NCBI Taxonomy" id="1143193"/>
    <lineage>
        <taxon>Eukaryota</taxon>
        <taxon>Fungi</taxon>
        <taxon>Dikarya</taxon>
        <taxon>Ascomycota</taxon>
        <taxon>Pezizomycotina</taxon>
        <taxon>Sordariomycetes</taxon>
        <taxon>Sordariomycetidae</taxon>
        <taxon>Magnaporthales</taxon>
        <taxon>Pyriculariaceae</taxon>
        <taxon>Pyricularia</taxon>
    </lineage>
</organism>